<name>A0ABR0A3C9_9CRUS</name>
<comment type="caution">
    <text evidence="1">The sequence shown here is derived from an EMBL/GenBank/DDBJ whole genome shotgun (WGS) entry which is preliminary data.</text>
</comment>
<sequence>METRKRAAWFTILGELTVLRLRSHHPSARRQFSIELFNQLGAITKDQSHRLKTKAANVI</sequence>
<evidence type="ECO:0000313" key="2">
    <source>
        <dbReference type="Proteomes" id="UP001234178"/>
    </source>
</evidence>
<proteinExistence type="predicted"/>
<keyword evidence="2" id="KW-1185">Reference proteome</keyword>
<dbReference type="EMBL" id="JAOYFB010000036">
    <property type="protein sequence ID" value="KAK4019651.1"/>
    <property type="molecule type" value="Genomic_DNA"/>
</dbReference>
<evidence type="ECO:0000313" key="1">
    <source>
        <dbReference type="EMBL" id="KAK4019651.1"/>
    </source>
</evidence>
<protein>
    <submittedName>
        <fullName evidence="1">Uncharacterized protein</fullName>
    </submittedName>
</protein>
<reference evidence="1 2" key="1">
    <citation type="journal article" date="2023" name="Nucleic Acids Res.">
        <title>The hologenome of Daphnia magna reveals possible DNA methylation and microbiome-mediated evolution of the host genome.</title>
        <authorList>
            <person name="Chaturvedi A."/>
            <person name="Li X."/>
            <person name="Dhandapani V."/>
            <person name="Marshall H."/>
            <person name="Kissane S."/>
            <person name="Cuenca-Cambronero M."/>
            <person name="Asole G."/>
            <person name="Calvet F."/>
            <person name="Ruiz-Romero M."/>
            <person name="Marangio P."/>
            <person name="Guigo R."/>
            <person name="Rago D."/>
            <person name="Mirbahai L."/>
            <person name="Eastwood N."/>
            <person name="Colbourne J.K."/>
            <person name="Zhou J."/>
            <person name="Mallon E."/>
            <person name="Orsini L."/>
        </authorList>
    </citation>
    <scope>NUCLEOTIDE SEQUENCE [LARGE SCALE GENOMIC DNA]</scope>
    <source>
        <strain evidence="1">LRV0_1</strain>
    </source>
</reference>
<organism evidence="1 2">
    <name type="scientific">Daphnia magna</name>
    <dbReference type="NCBI Taxonomy" id="35525"/>
    <lineage>
        <taxon>Eukaryota</taxon>
        <taxon>Metazoa</taxon>
        <taxon>Ecdysozoa</taxon>
        <taxon>Arthropoda</taxon>
        <taxon>Crustacea</taxon>
        <taxon>Branchiopoda</taxon>
        <taxon>Diplostraca</taxon>
        <taxon>Cladocera</taxon>
        <taxon>Anomopoda</taxon>
        <taxon>Daphniidae</taxon>
        <taxon>Daphnia</taxon>
    </lineage>
</organism>
<accession>A0ABR0A3C9</accession>
<dbReference type="Proteomes" id="UP001234178">
    <property type="component" value="Unassembled WGS sequence"/>
</dbReference>
<gene>
    <name evidence="1" type="ORF">OUZ56_001664</name>
</gene>